<dbReference type="InterPro" id="IPR037197">
    <property type="entry name" value="WWE_dom_sf"/>
</dbReference>
<dbReference type="PROSITE" id="PS50006">
    <property type="entry name" value="FHA_DOMAIN"/>
    <property type="match status" value="1"/>
</dbReference>
<dbReference type="Gene3D" id="2.60.200.20">
    <property type="match status" value="1"/>
</dbReference>
<dbReference type="SMART" id="SM00678">
    <property type="entry name" value="WWE"/>
    <property type="match status" value="1"/>
</dbReference>
<feature type="compositionally biased region" description="Polar residues" evidence="7">
    <location>
        <begin position="128"/>
        <end position="160"/>
    </location>
</feature>
<dbReference type="GO" id="GO:0106274">
    <property type="term" value="F:NAD+-protein-arginine ADP-ribosyltransferase activity"/>
    <property type="evidence" value="ECO:0007669"/>
    <property type="project" value="UniProtKB-EC"/>
</dbReference>
<protein>
    <recommendedName>
        <fullName evidence="6">NAD(P)(+)--arginine ADP-ribosyltransferase</fullName>
        <ecNumber evidence="6">2.4.2.31</ecNumber>
    </recommendedName>
    <alternativeName>
        <fullName evidence="6">Mono(ADP-ribosyl)transferase</fullName>
    </alternativeName>
</protein>
<dbReference type="Gene3D" id="3.30.720.50">
    <property type="match status" value="1"/>
</dbReference>
<feature type="domain" description="FHA" evidence="8">
    <location>
        <begin position="196"/>
        <end position="247"/>
    </location>
</feature>
<proteinExistence type="inferred from homology"/>
<dbReference type="Pfam" id="PF00498">
    <property type="entry name" value="FHA"/>
    <property type="match status" value="1"/>
</dbReference>
<sequence>MANDSADVSWMCLLSSQFKPYDAATSAQIESAYQSGESEVTISISGKEYVIHFDLMRQQQVSNPNRTRQVRRKVGGEAASAEAEGAKENGAQAACSSPPATIRLTAEGAGEGGCGTTPTMASEGGGCSTPQDSAQGEPSLPPTSQSSARQSFSFDQSATQVMEEEDPPMLPPAAIASLVANDNNPLGDLHLRGEQLVLGSNRNPKADLQIDDLRISSTHAVFMRTADGSLAVSDHSTNGVFINRATRLGKGSTQTLVQGDLVSLLNPTPRRPVKGGVHEVTHYEWRVDCTPGRRPALSPAEEAAKRQRVAEGGGACALRKGLTRRLEEDGGRTAEQELAARLSQAMLEAEEEGKGEMSSRFVSTPNELLFGNATQATWGLEEYMCVTANEVRGGMLGGVDAIRREVEAHGSAEDKECLHYVLHEEAGSSEKEFQNGLRRDCGPDGQLLPERRVAAGGRGMRFADFVAHEHARLSKLEDAHVLALRLYTTAAFKSLNTPLRDHERFKNKEKHKLAVTVAFIREAVLKLRSVGAASSSAMESQELWRGMRDVCITDTFFTAGGTELAPMSTTYNLSTAVQYGKSMNSVLLRIHTENALQRGADITFLSAFPREREMLYPPLTFLSPLNGSKPIKLHVGEFVFTVVEVKPHL</sequence>
<dbReference type="InterPro" id="IPR004170">
    <property type="entry name" value="WWE_dom"/>
</dbReference>
<evidence type="ECO:0000259" key="9">
    <source>
        <dbReference type="PROSITE" id="PS50918"/>
    </source>
</evidence>
<dbReference type="CDD" id="cd00060">
    <property type="entry name" value="FHA"/>
    <property type="match status" value="1"/>
</dbReference>
<dbReference type="PROSITE" id="PS51996">
    <property type="entry name" value="TR_MART"/>
    <property type="match status" value="1"/>
</dbReference>
<comment type="caution">
    <text evidence="10">The sequence shown here is derived from an EMBL/GenBank/DDBJ whole genome shotgun (WGS) entry which is preliminary data.</text>
</comment>
<keyword evidence="4" id="KW-0548">Nucleotidyltransferase</keyword>
<dbReference type="InterPro" id="IPR008984">
    <property type="entry name" value="SMAD_FHA_dom_sf"/>
</dbReference>
<accession>A0AB34IME6</accession>
<feature type="domain" description="WWE" evidence="9">
    <location>
        <begin position="1"/>
        <end position="72"/>
    </location>
</feature>
<evidence type="ECO:0000256" key="4">
    <source>
        <dbReference type="ARBA" id="ARBA00022695"/>
    </source>
</evidence>
<organism evidence="10 11">
    <name type="scientific">Prymnesium parvum</name>
    <name type="common">Toxic golden alga</name>
    <dbReference type="NCBI Taxonomy" id="97485"/>
    <lineage>
        <taxon>Eukaryota</taxon>
        <taxon>Haptista</taxon>
        <taxon>Haptophyta</taxon>
        <taxon>Prymnesiophyceae</taxon>
        <taxon>Prymnesiales</taxon>
        <taxon>Prymnesiaceae</taxon>
        <taxon>Prymnesium</taxon>
    </lineage>
</organism>
<evidence type="ECO:0000313" key="10">
    <source>
        <dbReference type="EMBL" id="KAL1503212.1"/>
    </source>
</evidence>
<feature type="region of interest" description="Disordered" evidence="7">
    <location>
        <begin position="60"/>
        <end position="169"/>
    </location>
</feature>
<dbReference type="AlphaFoldDB" id="A0AB34IME6"/>
<evidence type="ECO:0000256" key="2">
    <source>
        <dbReference type="ARBA" id="ARBA00022676"/>
    </source>
</evidence>
<dbReference type="InterPro" id="IPR018123">
    <property type="entry name" value="WWE-dom_subgr"/>
</dbReference>
<keyword evidence="6" id="KW-0521">NADP</keyword>
<reference evidence="10 11" key="1">
    <citation type="journal article" date="2024" name="Science">
        <title>Giant polyketide synthase enzymes in the biosynthesis of giant marine polyether toxins.</title>
        <authorList>
            <person name="Fallon T.R."/>
            <person name="Shende V.V."/>
            <person name="Wierzbicki I.H."/>
            <person name="Pendleton A.L."/>
            <person name="Watervoot N.F."/>
            <person name="Auber R.P."/>
            <person name="Gonzalez D.J."/>
            <person name="Wisecaver J.H."/>
            <person name="Moore B.S."/>
        </authorList>
    </citation>
    <scope>NUCLEOTIDE SEQUENCE [LARGE SCALE GENOMIC DNA]</scope>
    <source>
        <strain evidence="10 11">12B1</strain>
    </source>
</reference>
<dbReference type="InterPro" id="IPR000253">
    <property type="entry name" value="FHA_dom"/>
</dbReference>
<dbReference type="SMART" id="SM00240">
    <property type="entry name" value="FHA"/>
    <property type="match status" value="1"/>
</dbReference>
<evidence type="ECO:0000259" key="8">
    <source>
        <dbReference type="PROSITE" id="PS50006"/>
    </source>
</evidence>
<dbReference type="SUPFAM" id="SSF117839">
    <property type="entry name" value="WWE domain"/>
    <property type="match status" value="1"/>
</dbReference>
<evidence type="ECO:0000313" key="11">
    <source>
        <dbReference type="Proteomes" id="UP001515480"/>
    </source>
</evidence>
<dbReference type="Proteomes" id="UP001515480">
    <property type="component" value="Unassembled WGS sequence"/>
</dbReference>
<comment type="catalytic activity">
    <reaction evidence="5 6">
        <text>L-arginyl-[protein] + NAD(+) = N(omega)-(ADP-D-ribosyl)-L-arginyl-[protein] + nicotinamide + H(+)</text>
        <dbReference type="Rhea" id="RHEA:19149"/>
        <dbReference type="Rhea" id="RHEA-COMP:10532"/>
        <dbReference type="Rhea" id="RHEA-COMP:15087"/>
        <dbReference type="ChEBI" id="CHEBI:15378"/>
        <dbReference type="ChEBI" id="CHEBI:17154"/>
        <dbReference type="ChEBI" id="CHEBI:29965"/>
        <dbReference type="ChEBI" id="CHEBI:57540"/>
        <dbReference type="ChEBI" id="CHEBI:142554"/>
        <dbReference type="EC" id="2.4.2.31"/>
    </reaction>
</comment>
<dbReference type="SUPFAM" id="SSF56399">
    <property type="entry name" value="ADP-ribosylation"/>
    <property type="match status" value="1"/>
</dbReference>
<keyword evidence="6" id="KW-0520">NAD</keyword>
<dbReference type="Pfam" id="PF02825">
    <property type="entry name" value="WWE"/>
    <property type="match status" value="1"/>
</dbReference>
<dbReference type="InterPro" id="IPR000768">
    <property type="entry name" value="ART"/>
</dbReference>
<dbReference type="SUPFAM" id="SSF49879">
    <property type="entry name" value="SMAD/FHA domain"/>
    <property type="match status" value="1"/>
</dbReference>
<dbReference type="Pfam" id="PF01129">
    <property type="entry name" value="ART"/>
    <property type="match status" value="1"/>
</dbReference>
<keyword evidence="3 6" id="KW-0808">Transferase</keyword>
<name>A0AB34IME6_PRYPA</name>
<gene>
    <name evidence="10" type="ORF">AB1Y20_011268</name>
</gene>
<evidence type="ECO:0000256" key="7">
    <source>
        <dbReference type="SAM" id="MobiDB-lite"/>
    </source>
</evidence>
<dbReference type="GO" id="GO:0008270">
    <property type="term" value="F:zinc ion binding"/>
    <property type="evidence" value="ECO:0007669"/>
    <property type="project" value="InterPro"/>
</dbReference>
<evidence type="ECO:0000256" key="6">
    <source>
        <dbReference type="RuleBase" id="RU361228"/>
    </source>
</evidence>
<dbReference type="EC" id="2.4.2.31" evidence="6"/>
<evidence type="ECO:0000256" key="5">
    <source>
        <dbReference type="ARBA" id="ARBA00047597"/>
    </source>
</evidence>
<dbReference type="EMBL" id="JBGBPQ010000022">
    <property type="protein sequence ID" value="KAL1503212.1"/>
    <property type="molecule type" value="Genomic_DNA"/>
</dbReference>
<keyword evidence="2 6" id="KW-0328">Glycosyltransferase</keyword>
<dbReference type="PROSITE" id="PS50918">
    <property type="entry name" value="WWE"/>
    <property type="match status" value="1"/>
</dbReference>
<keyword evidence="11" id="KW-1185">Reference proteome</keyword>
<evidence type="ECO:0000256" key="1">
    <source>
        <dbReference type="ARBA" id="ARBA00009558"/>
    </source>
</evidence>
<dbReference type="GO" id="GO:0016779">
    <property type="term" value="F:nucleotidyltransferase activity"/>
    <property type="evidence" value="ECO:0007669"/>
    <property type="project" value="UniProtKB-KW"/>
</dbReference>
<comment type="similarity">
    <text evidence="1 6">Belongs to the Arg-specific ADP-ribosyltransferase family.</text>
</comment>
<feature type="compositionally biased region" description="Low complexity" evidence="7">
    <location>
        <begin position="76"/>
        <end position="94"/>
    </location>
</feature>
<dbReference type="Gene3D" id="3.90.176.10">
    <property type="entry name" value="Toxin ADP-ribosyltransferase, Chain A, domain 1"/>
    <property type="match status" value="1"/>
</dbReference>
<evidence type="ECO:0000256" key="3">
    <source>
        <dbReference type="ARBA" id="ARBA00022679"/>
    </source>
</evidence>